<evidence type="ECO:0008006" key="3">
    <source>
        <dbReference type="Google" id="ProtNLM"/>
    </source>
</evidence>
<sequence>VPGQVQRAMALFLDSGDYHRALRLHREEMRRKWQLMTTAAEEFFPFPAGPFPPGGLTLWCQGPYGLDVAGVVEEAARHGVLLEAGEAFFSAPEASGRHDPASSFRLGYGAIPAQRIRPGMAVLADVLRAAGAGTLSTRG</sequence>
<reference evidence="1" key="2">
    <citation type="submission" date="2021-04" db="EMBL/GenBank/DDBJ databases">
        <authorList>
            <person name="Gilroy R."/>
        </authorList>
    </citation>
    <scope>NUCLEOTIDE SEQUENCE</scope>
    <source>
        <strain evidence="1">ChiHejej3B27-3195</strain>
    </source>
</reference>
<dbReference type="Gene3D" id="3.90.1150.10">
    <property type="entry name" value="Aspartate Aminotransferase, domain 1"/>
    <property type="match status" value="1"/>
</dbReference>
<dbReference type="Proteomes" id="UP000824151">
    <property type="component" value="Unassembled WGS sequence"/>
</dbReference>
<dbReference type="InterPro" id="IPR051446">
    <property type="entry name" value="HTH_trans_reg/aminotransferase"/>
</dbReference>
<proteinExistence type="predicted"/>
<protein>
    <recommendedName>
        <fullName evidence="3">PLP-dependent aminotransferase family protein</fullName>
    </recommendedName>
</protein>
<dbReference type="PANTHER" id="PTHR46577:SF2">
    <property type="entry name" value="TRANSCRIPTIONAL REGULATORY PROTEIN"/>
    <property type="match status" value="1"/>
</dbReference>
<feature type="non-terminal residue" evidence="1">
    <location>
        <position position="1"/>
    </location>
</feature>
<dbReference type="PANTHER" id="PTHR46577">
    <property type="entry name" value="HTH-TYPE TRANSCRIPTIONAL REGULATORY PROTEIN GABR"/>
    <property type="match status" value="1"/>
</dbReference>
<gene>
    <name evidence="1" type="ORF">H9871_08975</name>
</gene>
<reference evidence="1" key="1">
    <citation type="journal article" date="2021" name="PeerJ">
        <title>Extensive microbial diversity within the chicken gut microbiome revealed by metagenomics and culture.</title>
        <authorList>
            <person name="Gilroy R."/>
            <person name="Ravi A."/>
            <person name="Getino M."/>
            <person name="Pursley I."/>
            <person name="Horton D.L."/>
            <person name="Alikhan N.F."/>
            <person name="Baker D."/>
            <person name="Gharbi K."/>
            <person name="Hall N."/>
            <person name="Watson M."/>
            <person name="Adriaenssens E.M."/>
            <person name="Foster-Nyarko E."/>
            <person name="Jarju S."/>
            <person name="Secka A."/>
            <person name="Antonio M."/>
            <person name="Oren A."/>
            <person name="Chaudhuri R.R."/>
            <person name="La Ragione R."/>
            <person name="Hildebrand F."/>
            <person name="Pallen M.J."/>
        </authorList>
    </citation>
    <scope>NUCLEOTIDE SEQUENCE</scope>
    <source>
        <strain evidence="1">ChiHejej3B27-3195</strain>
    </source>
</reference>
<dbReference type="EMBL" id="DXGD01000331">
    <property type="protein sequence ID" value="HIX00262.1"/>
    <property type="molecule type" value="Genomic_DNA"/>
</dbReference>
<evidence type="ECO:0000313" key="1">
    <source>
        <dbReference type="EMBL" id="HIX00262.1"/>
    </source>
</evidence>
<dbReference type="InterPro" id="IPR015424">
    <property type="entry name" value="PyrdxlP-dep_Trfase"/>
</dbReference>
<dbReference type="AlphaFoldDB" id="A0A9D1UTP7"/>
<name>A0A9D1UTP7_9MICC</name>
<dbReference type="InterPro" id="IPR015422">
    <property type="entry name" value="PyrdxlP-dep_Trfase_small"/>
</dbReference>
<evidence type="ECO:0000313" key="2">
    <source>
        <dbReference type="Proteomes" id="UP000824151"/>
    </source>
</evidence>
<comment type="caution">
    <text evidence="1">The sequence shown here is derived from an EMBL/GenBank/DDBJ whole genome shotgun (WGS) entry which is preliminary data.</text>
</comment>
<accession>A0A9D1UTP7</accession>
<organism evidence="1 2">
    <name type="scientific">Candidatus Nesterenkonia stercoripullorum</name>
    <dbReference type="NCBI Taxonomy" id="2838701"/>
    <lineage>
        <taxon>Bacteria</taxon>
        <taxon>Bacillati</taxon>
        <taxon>Actinomycetota</taxon>
        <taxon>Actinomycetes</taxon>
        <taxon>Micrococcales</taxon>
        <taxon>Micrococcaceae</taxon>
        <taxon>Nesterenkonia</taxon>
    </lineage>
</organism>
<dbReference type="SUPFAM" id="SSF53383">
    <property type="entry name" value="PLP-dependent transferases"/>
    <property type="match status" value="1"/>
</dbReference>